<dbReference type="PANTHER" id="PTHR37038">
    <property type="entry name" value="TRANSCRIPTIONAL REGULATOR-RELATED"/>
    <property type="match status" value="1"/>
</dbReference>
<keyword evidence="4" id="KW-1185">Reference proteome</keyword>
<dbReference type="InterPro" id="IPR001387">
    <property type="entry name" value="Cro/C1-type_HTH"/>
</dbReference>
<protein>
    <recommendedName>
        <fullName evidence="2">HTH cro/C1-type domain-containing protein</fullName>
    </recommendedName>
</protein>
<keyword evidence="1" id="KW-0802">TPR repeat</keyword>
<dbReference type="InterPro" id="IPR011990">
    <property type="entry name" value="TPR-like_helical_dom_sf"/>
</dbReference>
<organism evidence="3 4">
    <name type="scientific">Tumebacillus avium</name>
    <dbReference type="NCBI Taxonomy" id="1903704"/>
    <lineage>
        <taxon>Bacteria</taxon>
        <taxon>Bacillati</taxon>
        <taxon>Bacillota</taxon>
        <taxon>Bacilli</taxon>
        <taxon>Bacillales</taxon>
        <taxon>Alicyclobacillaceae</taxon>
        <taxon>Tumebacillus</taxon>
    </lineage>
</organism>
<dbReference type="Pfam" id="PF13432">
    <property type="entry name" value="TPR_16"/>
    <property type="match status" value="1"/>
</dbReference>
<dbReference type="SMART" id="SM00028">
    <property type="entry name" value="TPR"/>
    <property type="match status" value="6"/>
</dbReference>
<dbReference type="Gene3D" id="1.25.40.10">
    <property type="entry name" value="Tetratricopeptide repeat domain"/>
    <property type="match status" value="2"/>
</dbReference>
<evidence type="ECO:0000313" key="4">
    <source>
        <dbReference type="Proteomes" id="UP000195437"/>
    </source>
</evidence>
<dbReference type="Gene3D" id="1.10.260.40">
    <property type="entry name" value="lambda repressor-like DNA-binding domains"/>
    <property type="match status" value="1"/>
</dbReference>
<reference evidence="4" key="1">
    <citation type="submission" date="2017-05" db="EMBL/GenBank/DDBJ databases">
        <authorList>
            <person name="Sung H."/>
        </authorList>
    </citation>
    <scope>NUCLEOTIDE SEQUENCE [LARGE SCALE GENOMIC DNA]</scope>
    <source>
        <strain evidence="4">AR23208</strain>
    </source>
</reference>
<dbReference type="CDD" id="cd00093">
    <property type="entry name" value="HTH_XRE"/>
    <property type="match status" value="1"/>
</dbReference>
<dbReference type="PROSITE" id="PS50943">
    <property type="entry name" value="HTH_CROC1"/>
    <property type="match status" value="1"/>
</dbReference>
<dbReference type="SUPFAM" id="SSF47413">
    <property type="entry name" value="lambda repressor-like DNA-binding domains"/>
    <property type="match status" value="1"/>
</dbReference>
<dbReference type="SUPFAM" id="SSF48452">
    <property type="entry name" value="TPR-like"/>
    <property type="match status" value="2"/>
</dbReference>
<dbReference type="AlphaFoldDB" id="A0A1Y0IHJ7"/>
<name>A0A1Y0IHJ7_9BACL</name>
<dbReference type="Pfam" id="PF01381">
    <property type="entry name" value="HTH_3"/>
    <property type="match status" value="1"/>
</dbReference>
<dbReference type="EMBL" id="CP021434">
    <property type="protein sequence ID" value="ARU59972.1"/>
    <property type="molecule type" value="Genomic_DNA"/>
</dbReference>
<dbReference type="InterPro" id="IPR019734">
    <property type="entry name" value="TPR_rpt"/>
</dbReference>
<evidence type="ECO:0000256" key="1">
    <source>
        <dbReference type="PROSITE-ProRule" id="PRU00339"/>
    </source>
</evidence>
<sequence length="468" mass="53092">MFIPIQVKIVVYKIIRCYCQKKPNSCVGLIYLLQRSEGLSLKLGERIRELRITKGLTQIDLAKGLVTPSMISQIESGKANPSYHVLSEISKKLETPLENFLTDIEDQMNQQSVMKVARALFASQKYRKAASMFQSLLKYPSFSLEQAAALRLDLSECYLHEAQFDQAEHLCDEAFEMYRRQNNAVGMIRTLHLLGQLEFQQKRFHVAIYYWRRAHELFGQVEFLDPFAQSVVLLDLGNVYLQYGDPALATKYFQQADELLSDTTHVEQITEAYLGMAKSALKAGAFEKACEFADHSTSLATARRHIKASIDVKMRVATVQVQENLDEALSLLADCVNRYQKHNFKVEAIDATGKIARLHLQKGDFEKCFELCEHCISELPKNTLALASVVRTKAIADAATGQIDRAISEIDASIAMFQTHEVWSEVAETYSILGDLYHKQGEHDKAILALHQMKKYIEQNLKSRGIIL</sequence>
<feature type="domain" description="HTH cro/C1-type" evidence="2">
    <location>
        <begin position="47"/>
        <end position="100"/>
    </location>
</feature>
<evidence type="ECO:0000313" key="3">
    <source>
        <dbReference type="EMBL" id="ARU59972.1"/>
    </source>
</evidence>
<gene>
    <name evidence="3" type="ORF">CBW65_02020</name>
</gene>
<feature type="repeat" description="TPR" evidence="1">
    <location>
        <begin position="230"/>
        <end position="263"/>
    </location>
</feature>
<feature type="repeat" description="TPR" evidence="1">
    <location>
        <begin position="427"/>
        <end position="460"/>
    </location>
</feature>
<accession>A0A1Y0IHJ7</accession>
<dbReference type="Pfam" id="PF13424">
    <property type="entry name" value="TPR_12"/>
    <property type="match status" value="1"/>
</dbReference>
<dbReference type="InterPro" id="IPR053163">
    <property type="entry name" value="HTH-type_regulator_Rgg"/>
</dbReference>
<dbReference type="KEGG" id="tum:CBW65_02020"/>
<dbReference type="Proteomes" id="UP000195437">
    <property type="component" value="Chromosome"/>
</dbReference>
<dbReference type="PANTHER" id="PTHR37038:SF14">
    <property type="entry name" value="TRANSCRIPTIONAL ACTIVATOR"/>
    <property type="match status" value="1"/>
</dbReference>
<proteinExistence type="predicted"/>
<dbReference type="SMART" id="SM00530">
    <property type="entry name" value="HTH_XRE"/>
    <property type="match status" value="1"/>
</dbReference>
<dbReference type="GO" id="GO:0003677">
    <property type="term" value="F:DNA binding"/>
    <property type="evidence" value="ECO:0007669"/>
    <property type="project" value="InterPro"/>
</dbReference>
<dbReference type="PROSITE" id="PS50005">
    <property type="entry name" value="TPR"/>
    <property type="match status" value="2"/>
</dbReference>
<dbReference type="InterPro" id="IPR010982">
    <property type="entry name" value="Lambda_DNA-bd_dom_sf"/>
</dbReference>
<evidence type="ECO:0000259" key="2">
    <source>
        <dbReference type="PROSITE" id="PS50943"/>
    </source>
</evidence>